<dbReference type="InterPro" id="IPR011006">
    <property type="entry name" value="CheY-like_superfamily"/>
</dbReference>
<dbReference type="SUPFAM" id="SSF47226">
    <property type="entry name" value="Histidine-containing phosphotransfer domain, HPT domain"/>
    <property type="match status" value="1"/>
</dbReference>
<dbReference type="InterPro" id="IPR008207">
    <property type="entry name" value="Sig_transdc_His_kin_Hpt_dom"/>
</dbReference>
<dbReference type="InterPro" id="IPR036890">
    <property type="entry name" value="HATPase_C_sf"/>
</dbReference>
<protein>
    <recommendedName>
        <fullName evidence="3">histidine kinase</fullName>
        <ecNumber evidence="3">2.7.13.3</ecNumber>
    </recommendedName>
</protein>
<evidence type="ECO:0000313" key="22">
    <source>
        <dbReference type="Proteomes" id="UP000178449"/>
    </source>
</evidence>
<evidence type="ECO:0000259" key="20">
    <source>
        <dbReference type="PROSITE" id="PS50894"/>
    </source>
</evidence>
<gene>
    <name evidence="21" type="ORF">A2527_00725</name>
</gene>
<evidence type="ECO:0000256" key="3">
    <source>
        <dbReference type="ARBA" id="ARBA00012438"/>
    </source>
</evidence>
<dbReference type="SMART" id="SM00387">
    <property type="entry name" value="HATPase_c"/>
    <property type="match status" value="1"/>
</dbReference>
<dbReference type="CDD" id="cd16922">
    <property type="entry name" value="HATPase_EvgS-ArcB-TorS-like"/>
    <property type="match status" value="1"/>
</dbReference>
<name>A0A1F6GFA5_9PROT</name>
<evidence type="ECO:0000256" key="13">
    <source>
        <dbReference type="ARBA" id="ARBA00023136"/>
    </source>
</evidence>
<sequence>MSSKLNQIRFTAPPRRPPVKLFAFLAAALWSLVILTSLHINVSHEKRVTLDLALHAARAAYFKDLAFRHWATEHGGVYVPITERTPPNPYLKVPERDVVTPSGKKLTLMNPAYMLRQVLNEYSEIFGVYGKITSLKPLNPANAPDEWEKRALESFDQGKTEEYGITSIEGKPFLKLIKPLFVAQGCLKCHSHQGYHLGDVRGAIAVSIPLEDYYTVEERSIFENQRTHLIFYLLGLITIGLFAWRSQSGFNQIEQYEKELANQHDHLEEQVALRTREYEEAKQEAENAVAIKSGFLANMSHEIRTPLSGVIGVARLCAETELSSEQREYLDTITYSSEYLLMIINEVLDLSKLEAGKLELVESPTDLGGLLEEVADMFALKAAERRVDLFYSVDQRVPKAILVDKARLKQILINLVGNSVKFTNKGYIYIEVEVTKKQHQGMELLFKVTDTGPGIPYEAQANLFDAYVQAQPQVKAQFGSGLGLHISKQLSILMGGQIWFKSELGQGAVFCFSIQTRLAPVPSEPVRLRLAQLEGRKLYYWSANPVFGRCLELMLQTVKMEVVPVFSLVEIEDKTRGEKEPFLLLDIPLPAGSPEPASLARSLPHIKPICLYFLGAHQRAGSEISVLKKPLRASKLLALLCQRQSTQIEEETGKKEDILPNLAAIYPMKILLAEDDYVNQMLATKIFERLGYRVDHTDNGIAAVEMALKRDYDLIFMDIRMPKLDGMEATKRILGAGKNPIIVAMTANVMLNDRELYQQIGMKDLVSKPILPSDLGSVLSYWGRTIKKHQHLSHVALPERDPQLLNPKVIHSRIRVGGFFFDHLRTHFLDDLPNLIEQIEQTCYQGDDVSCMRIAHQAKGLADNIGAELLAGLCFELEVLASENHLYKVEAHLLEMRDLFSKTAEQLRQVEVDL</sequence>
<evidence type="ECO:0000256" key="4">
    <source>
        <dbReference type="ARBA" id="ARBA00022475"/>
    </source>
</evidence>
<dbReference type="Gene3D" id="3.30.450.290">
    <property type="match status" value="1"/>
</dbReference>
<dbReference type="SUPFAM" id="SSF52172">
    <property type="entry name" value="CheY-like"/>
    <property type="match status" value="1"/>
</dbReference>
<evidence type="ECO:0000256" key="17">
    <source>
        <dbReference type="SAM" id="Phobius"/>
    </source>
</evidence>
<dbReference type="Pfam" id="PF01627">
    <property type="entry name" value="Hpt"/>
    <property type="match status" value="1"/>
</dbReference>
<dbReference type="PROSITE" id="PS50894">
    <property type="entry name" value="HPT"/>
    <property type="match status" value="1"/>
</dbReference>
<dbReference type="Pfam" id="PF02518">
    <property type="entry name" value="HATPase_c"/>
    <property type="match status" value="1"/>
</dbReference>
<evidence type="ECO:0000256" key="12">
    <source>
        <dbReference type="ARBA" id="ARBA00023012"/>
    </source>
</evidence>
<keyword evidence="10" id="KW-0067">ATP-binding</keyword>
<evidence type="ECO:0000256" key="11">
    <source>
        <dbReference type="ARBA" id="ARBA00022989"/>
    </source>
</evidence>
<evidence type="ECO:0000256" key="9">
    <source>
        <dbReference type="ARBA" id="ARBA00022777"/>
    </source>
</evidence>
<evidence type="ECO:0000256" key="14">
    <source>
        <dbReference type="PROSITE-ProRule" id="PRU00110"/>
    </source>
</evidence>
<dbReference type="FunFam" id="3.30.565.10:FF:000010">
    <property type="entry name" value="Sensor histidine kinase RcsC"/>
    <property type="match status" value="1"/>
</dbReference>
<evidence type="ECO:0000256" key="5">
    <source>
        <dbReference type="ARBA" id="ARBA00022553"/>
    </source>
</evidence>
<dbReference type="CDD" id="cd00082">
    <property type="entry name" value="HisKA"/>
    <property type="match status" value="1"/>
</dbReference>
<comment type="catalytic activity">
    <reaction evidence="1">
        <text>ATP + protein L-histidine = ADP + protein N-phospho-L-histidine.</text>
        <dbReference type="EC" id="2.7.13.3"/>
    </reaction>
</comment>
<dbReference type="InterPro" id="IPR036641">
    <property type="entry name" value="HPT_dom_sf"/>
</dbReference>
<evidence type="ECO:0000259" key="19">
    <source>
        <dbReference type="PROSITE" id="PS50110"/>
    </source>
</evidence>
<dbReference type="InterPro" id="IPR003594">
    <property type="entry name" value="HATPase_dom"/>
</dbReference>
<dbReference type="InterPro" id="IPR003661">
    <property type="entry name" value="HisK_dim/P_dom"/>
</dbReference>
<reference evidence="21 22" key="1">
    <citation type="journal article" date="2016" name="Nat. Commun.">
        <title>Thousands of microbial genomes shed light on interconnected biogeochemical processes in an aquifer system.</title>
        <authorList>
            <person name="Anantharaman K."/>
            <person name="Brown C.T."/>
            <person name="Hug L.A."/>
            <person name="Sharon I."/>
            <person name="Castelle C.J."/>
            <person name="Probst A.J."/>
            <person name="Thomas B.C."/>
            <person name="Singh A."/>
            <person name="Wilkins M.J."/>
            <person name="Karaoz U."/>
            <person name="Brodie E.L."/>
            <person name="Williams K.H."/>
            <person name="Hubbard S.S."/>
            <person name="Banfield J.F."/>
        </authorList>
    </citation>
    <scope>NUCLEOTIDE SEQUENCE [LARGE SCALE GENOMIC DNA]</scope>
</reference>
<feature type="domain" description="Response regulatory" evidence="19">
    <location>
        <begin position="669"/>
        <end position="783"/>
    </location>
</feature>
<feature type="transmembrane region" description="Helical" evidence="17">
    <location>
        <begin position="20"/>
        <end position="40"/>
    </location>
</feature>
<dbReference type="PROSITE" id="PS50110">
    <property type="entry name" value="RESPONSE_REGULATORY"/>
    <property type="match status" value="1"/>
</dbReference>
<dbReference type="Gene3D" id="1.10.287.130">
    <property type="match status" value="1"/>
</dbReference>
<organism evidence="21 22">
    <name type="scientific">Candidatus Lambdaproteobacteria bacterium RIFOXYD2_FULL_50_16</name>
    <dbReference type="NCBI Taxonomy" id="1817772"/>
    <lineage>
        <taxon>Bacteria</taxon>
        <taxon>Pseudomonadati</taxon>
        <taxon>Pseudomonadota</taxon>
        <taxon>Candidatus Lambdaproteobacteria</taxon>
    </lineage>
</organism>
<comment type="subcellular location">
    <subcellularLocation>
        <location evidence="2">Cell membrane</location>
        <topology evidence="2">Multi-pass membrane protein</topology>
    </subcellularLocation>
</comment>
<evidence type="ECO:0000256" key="2">
    <source>
        <dbReference type="ARBA" id="ARBA00004651"/>
    </source>
</evidence>
<accession>A0A1F6GFA5</accession>
<evidence type="ECO:0000256" key="6">
    <source>
        <dbReference type="ARBA" id="ARBA00022679"/>
    </source>
</evidence>
<dbReference type="EC" id="2.7.13.3" evidence="3"/>
<comment type="caution">
    <text evidence="21">The sequence shown here is derived from an EMBL/GenBank/DDBJ whole genome shotgun (WGS) entry which is preliminary data.</text>
</comment>
<dbReference type="SUPFAM" id="SSF55874">
    <property type="entry name" value="ATPase domain of HSP90 chaperone/DNA topoisomerase II/histidine kinase"/>
    <property type="match status" value="1"/>
</dbReference>
<dbReference type="InterPro" id="IPR021796">
    <property type="entry name" value="Tll0287-like_dom"/>
</dbReference>
<dbReference type="InterPro" id="IPR004358">
    <property type="entry name" value="Sig_transdc_His_kin-like_C"/>
</dbReference>
<evidence type="ECO:0000313" key="21">
    <source>
        <dbReference type="EMBL" id="OGG96803.1"/>
    </source>
</evidence>
<feature type="domain" description="HPt" evidence="20">
    <location>
        <begin position="817"/>
        <end position="914"/>
    </location>
</feature>
<dbReference type="InterPro" id="IPR036097">
    <property type="entry name" value="HisK_dim/P_sf"/>
</dbReference>
<feature type="modified residue" description="4-aspartylphosphate" evidence="15">
    <location>
        <position position="718"/>
    </location>
</feature>
<keyword evidence="5 15" id="KW-0597">Phosphoprotein</keyword>
<keyword evidence="4" id="KW-1003">Cell membrane</keyword>
<dbReference type="STRING" id="1817772.A2527_00725"/>
<dbReference type="Gene3D" id="1.20.120.160">
    <property type="entry name" value="HPT domain"/>
    <property type="match status" value="1"/>
</dbReference>
<dbReference type="PROSITE" id="PS50109">
    <property type="entry name" value="HIS_KIN"/>
    <property type="match status" value="1"/>
</dbReference>
<feature type="modified residue" description="Phosphohistidine" evidence="14">
    <location>
        <position position="856"/>
    </location>
</feature>
<keyword evidence="8" id="KW-0547">Nucleotide-binding</keyword>
<dbReference type="Gene3D" id="3.30.565.10">
    <property type="entry name" value="Histidine kinase-like ATPase, C-terminal domain"/>
    <property type="match status" value="1"/>
</dbReference>
<dbReference type="CDD" id="cd17546">
    <property type="entry name" value="REC_hyHK_CKI1_RcsC-like"/>
    <property type="match status" value="1"/>
</dbReference>
<dbReference type="Pfam" id="PF00072">
    <property type="entry name" value="Response_reg"/>
    <property type="match status" value="1"/>
</dbReference>
<evidence type="ECO:0000256" key="8">
    <source>
        <dbReference type="ARBA" id="ARBA00022741"/>
    </source>
</evidence>
<dbReference type="Gene3D" id="3.40.50.2300">
    <property type="match status" value="1"/>
</dbReference>
<keyword evidence="7 17" id="KW-0812">Transmembrane</keyword>
<dbReference type="PANTHER" id="PTHR45339:SF1">
    <property type="entry name" value="HYBRID SIGNAL TRANSDUCTION HISTIDINE KINASE J"/>
    <property type="match status" value="1"/>
</dbReference>
<evidence type="ECO:0000256" key="10">
    <source>
        <dbReference type="ARBA" id="ARBA00022840"/>
    </source>
</evidence>
<dbReference type="EMBL" id="MFNE01000009">
    <property type="protein sequence ID" value="OGG96803.1"/>
    <property type="molecule type" value="Genomic_DNA"/>
</dbReference>
<evidence type="ECO:0000256" key="1">
    <source>
        <dbReference type="ARBA" id="ARBA00000085"/>
    </source>
</evidence>
<evidence type="ECO:0000256" key="16">
    <source>
        <dbReference type="SAM" id="Coils"/>
    </source>
</evidence>
<dbReference type="PRINTS" id="PR00344">
    <property type="entry name" value="BCTRLSENSOR"/>
</dbReference>
<dbReference type="SUPFAM" id="SSF47384">
    <property type="entry name" value="Homodimeric domain of signal transducing histidine kinase"/>
    <property type="match status" value="1"/>
</dbReference>
<dbReference type="InterPro" id="IPR005467">
    <property type="entry name" value="His_kinase_dom"/>
</dbReference>
<feature type="domain" description="Histidine kinase" evidence="18">
    <location>
        <begin position="298"/>
        <end position="518"/>
    </location>
</feature>
<dbReference type="InterPro" id="IPR001789">
    <property type="entry name" value="Sig_transdc_resp-reg_receiver"/>
</dbReference>
<feature type="coiled-coil region" evidence="16">
    <location>
        <begin position="250"/>
        <end position="288"/>
    </location>
</feature>
<keyword evidence="9" id="KW-0418">Kinase</keyword>
<dbReference type="GO" id="GO:0005524">
    <property type="term" value="F:ATP binding"/>
    <property type="evidence" value="ECO:0007669"/>
    <property type="project" value="UniProtKB-KW"/>
</dbReference>
<keyword evidence="13 17" id="KW-0472">Membrane</keyword>
<dbReference type="FunFam" id="1.10.287.130:FF:000004">
    <property type="entry name" value="Ethylene receptor 1"/>
    <property type="match status" value="1"/>
</dbReference>
<dbReference type="Pfam" id="PF00512">
    <property type="entry name" value="HisKA"/>
    <property type="match status" value="1"/>
</dbReference>
<evidence type="ECO:0000256" key="15">
    <source>
        <dbReference type="PROSITE-ProRule" id="PRU00169"/>
    </source>
</evidence>
<keyword evidence="11 17" id="KW-1133">Transmembrane helix</keyword>
<dbReference type="Pfam" id="PF11845">
    <property type="entry name" value="Tll0287-like"/>
    <property type="match status" value="1"/>
</dbReference>
<keyword evidence="16" id="KW-0175">Coiled coil</keyword>
<dbReference type="SMART" id="SM00388">
    <property type="entry name" value="HisKA"/>
    <property type="match status" value="1"/>
</dbReference>
<proteinExistence type="predicted"/>
<dbReference type="PANTHER" id="PTHR45339">
    <property type="entry name" value="HYBRID SIGNAL TRANSDUCTION HISTIDINE KINASE J"/>
    <property type="match status" value="1"/>
</dbReference>
<dbReference type="AlphaFoldDB" id="A0A1F6GFA5"/>
<evidence type="ECO:0000259" key="18">
    <source>
        <dbReference type="PROSITE" id="PS50109"/>
    </source>
</evidence>
<dbReference type="SMART" id="SM00448">
    <property type="entry name" value="REC"/>
    <property type="match status" value="1"/>
</dbReference>
<keyword evidence="12" id="KW-0902">Two-component regulatory system</keyword>
<dbReference type="GO" id="GO:0000155">
    <property type="term" value="F:phosphorelay sensor kinase activity"/>
    <property type="evidence" value="ECO:0007669"/>
    <property type="project" value="InterPro"/>
</dbReference>
<keyword evidence="6" id="KW-0808">Transferase</keyword>
<dbReference type="Proteomes" id="UP000178449">
    <property type="component" value="Unassembled WGS sequence"/>
</dbReference>
<evidence type="ECO:0000256" key="7">
    <source>
        <dbReference type="ARBA" id="ARBA00022692"/>
    </source>
</evidence>
<dbReference type="GO" id="GO:0005886">
    <property type="term" value="C:plasma membrane"/>
    <property type="evidence" value="ECO:0007669"/>
    <property type="project" value="UniProtKB-SubCell"/>
</dbReference>